<dbReference type="SMART" id="SM00355">
    <property type="entry name" value="ZnF_C2H2"/>
    <property type="match status" value="11"/>
</dbReference>
<evidence type="ECO:0000256" key="6">
    <source>
        <dbReference type="ARBA" id="ARBA00023242"/>
    </source>
</evidence>
<dbReference type="GO" id="GO:0010468">
    <property type="term" value="P:regulation of gene expression"/>
    <property type="evidence" value="ECO:0007669"/>
    <property type="project" value="TreeGrafter"/>
</dbReference>
<name>A0AAV2RTI5_MEGNR</name>
<dbReference type="SUPFAM" id="SSF57667">
    <property type="entry name" value="beta-beta-alpha zinc fingers"/>
    <property type="match status" value="2"/>
</dbReference>
<dbReference type="PROSITE" id="PS50157">
    <property type="entry name" value="ZINC_FINGER_C2H2_2"/>
    <property type="match status" value="5"/>
</dbReference>
<evidence type="ECO:0000256" key="3">
    <source>
        <dbReference type="ARBA" id="ARBA00022737"/>
    </source>
</evidence>
<protein>
    <recommendedName>
        <fullName evidence="9">C2H2-type domain-containing protein</fullName>
    </recommendedName>
</protein>
<evidence type="ECO:0000259" key="9">
    <source>
        <dbReference type="PROSITE" id="PS50157"/>
    </source>
</evidence>
<dbReference type="InterPro" id="IPR050331">
    <property type="entry name" value="Zinc_finger"/>
</dbReference>
<feature type="domain" description="C2H2-type" evidence="9">
    <location>
        <begin position="98"/>
        <end position="118"/>
    </location>
</feature>
<dbReference type="Gene3D" id="3.30.160.60">
    <property type="entry name" value="Classic Zinc Finger"/>
    <property type="match status" value="1"/>
</dbReference>
<feature type="domain" description="C2H2-type" evidence="9">
    <location>
        <begin position="479"/>
        <end position="507"/>
    </location>
</feature>
<keyword evidence="6" id="KW-0539">Nucleus</keyword>
<keyword evidence="2" id="KW-0479">Metal-binding</keyword>
<gene>
    <name evidence="10" type="ORF">MNOR_LOCUS29072</name>
</gene>
<dbReference type="InterPro" id="IPR013087">
    <property type="entry name" value="Znf_C2H2_type"/>
</dbReference>
<keyword evidence="4 7" id="KW-0863">Zinc-finger</keyword>
<comment type="caution">
    <text evidence="10">The sequence shown here is derived from an EMBL/GenBank/DDBJ whole genome shotgun (WGS) entry which is preliminary data.</text>
</comment>
<sequence length="874" mass="96075">MATTTIPASTSSNTPSVHSDAPLAPINNIADPLHLSPQVDGRVEPYELVELFYGSNSGSPATTQTSQNSPRSVGTSSPEIMQVIDQSKPKPKALPDSYTCEVCTRVFKEASHYTKHKRGALCRKLAQRLAKQKKKKKSSLNSDQHEKRKQIPTIVHKPYQCNICGAKFCDKVNVELHLERTHNTKQQEWVEITKNGGFSCAECDRWFQNKANLDAHQRQHVLSSGQQHPQQQPDRLNQSVEVATSDNRATNVNSTLTTTAAIATQPASVMYHQQNRMQMYVHPGQHPPPPLHLTQPPPPAPPMVHMHNALPTLLHTPQMPLPGTIIPASHNLNLVNKPSQMPMITGVSMQNSTPISNVVESGSKNIKMFKNNKFAGNSKWNVCGDCGHKFVDPMNLELHIQRKHPESYMIETVNLGGGTVLYKTNNTSSDIQCFLNENGTSSSCKTNTSPEIQGFLNENVNNSFIDYNKQISKTNSQSFDCILCGYKATSRNHIIYHLQNVHTTSNTNFIHVIENLESSKKSAKVQSQIKKSELQDPLLREQRHICEACNETFLSKAELIRHRIKDKKYMCGVCCHASCSQEQVSTHMATHHPVASAENISSSSNSNNAVSSLICWFCGSLCASVPGLDQHLASHGNLSAECTYCGQQSGTLETLLPHVAIHLPRQTCSIRLTVSRPDQLPVVHMVEVSVDGNVNSTSNGNSSNNQTCSNQNEVLQNGDKVIPENATPSTSRQQPAYACSQCGTCLAEAAQLESHLQLHQNTHTSTKQDLKSMATSSCMTTLPTSSAASALTASTSTSMPSLINQQGCGVTKSPGTIGFRCEECGFWRHESEPVMRHIQTHHMSGNMLHSVKLPTGNVQVYPIYVVTPISTQET</sequence>
<evidence type="ECO:0000256" key="7">
    <source>
        <dbReference type="PROSITE-ProRule" id="PRU00042"/>
    </source>
</evidence>
<feature type="region of interest" description="Disordered" evidence="8">
    <location>
        <begin position="218"/>
        <end position="238"/>
    </location>
</feature>
<feature type="compositionally biased region" description="Polar residues" evidence="8">
    <location>
        <begin position="1"/>
        <end position="17"/>
    </location>
</feature>
<dbReference type="Pfam" id="PF00096">
    <property type="entry name" value="zf-C2H2"/>
    <property type="match status" value="3"/>
</dbReference>
<feature type="domain" description="C2H2-type" evidence="9">
    <location>
        <begin position="198"/>
        <end position="233"/>
    </location>
</feature>
<evidence type="ECO:0000313" key="10">
    <source>
        <dbReference type="EMBL" id="CAL4142226.1"/>
    </source>
</evidence>
<evidence type="ECO:0000256" key="2">
    <source>
        <dbReference type="ARBA" id="ARBA00022723"/>
    </source>
</evidence>
<dbReference type="Proteomes" id="UP001497623">
    <property type="component" value="Unassembled WGS sequence"/>
</dbReference>
<feature type="region of interest" description="Disordered" evidence="8">
    <location>
        <begin position="1"/>
        <end position="28"/>
    </location>
</feature>
<accession>A0AAV2RTI5</accession>
<dbReference type="EMBL" id="CAXKWB010033090">
    <property type="protein sequence ID" value="CAL4142226.1"/>
    <property type="molecule type" value="Genomic_DNA"/>
</dbReference>
<reference evidence="10 11" key="1">
    <citation type="submission" date="2024-05" db="EMBL/GenBank/DDBJ databases">
        <authorList>
            <person name="Wallberg A."/>
        </authorList>
    </citation>
    <scope>NUCLEOTIDE SEQUENCE [LARGE SCALE GENOMIC DNA]</scope>
</reference>
<organism evidence="10 11">
    <name type="scientific">Meganyctiphanes norvegica</name>
    <name type="common">Northern krill</name>
    <name type="synonym">Thysanopoda norvegica</name>
    <dbReference type="NCBI Taxonomy" id="48144"/>
    <lineage>
        <taxon>Eukaryota</taxon>
        <taxon>Metazoa</taxon>
        <taxon>Ecdysozoa</taxon>
        <taxon>Arthropoda</taxon>
        <taxon>Crustacea</taxon>
        <taxon>Multicrustacea</taxon>
        <taxon>Malacostraca</taxon>
        <taxon>Eumalacostraca</taxon>
        <taxon>Eucarida</taxon>
        <taxon>Euphausiacea</taxon>
        <taxon>Euphausiidae</taxon>
        <taxon>Meganyctiphanes</taxon>
    </lineage>
</organism>
<dbReference type="GO" id="GO:0008270">
    <property type="term" value="F:zinc ion binding"/>
    <property type="evidence" value="ECO:0007669"/>
    <property type="project" value="UniProtKB-KW"/>
</dbReference>
<keyword evidence="3" id="KW-0677">Repeat</keyword>
<dbReference type="PANTHER" id="PTHR16515">
    <property type="entry name" value="PR DOMAIN ZINC FINGER PROTEIN"/>
    <property type="match status" value="1"/>
</dbReference>
<evidence type="ECO:0000256" key="1">
    <source>
        <dbReference type="ARBA" id="ARBA00004123"/>
    </source>
</evidence>
<feature type="region of interest" description="Disordered" evidence="8">
    <location>
        <begin position="56"/>
        <end position="77"/>
    </location>
</feature>
<keyword evidence="11" id="KW-1185">Reference proteome</keyword>
<feature type="domain" description="C2H2-type" evidence="9">
    <location>
        <begin position="159"/>
        <end position="187"/>
    </location>
</feature>
<dbReference type="PANTHER" id="PTHR16515:SF66">
    <property type="entry name" value="C2H2-TYPE DOMAIN-CONTAINING PROTEIN"/>
    <property type="match status" value="1"/>
</dbReference>
<dbReference type="GO" id="GO:0005634">
    <property type="term" value="C:nucleus"/>
    <property type="evidence" value="ECO:0007669"/>
    <property type="project" value="UniProtKB-SubCell"/>
</dbReference>
<keyword evidence="5" id="KW-0862">Zinc</keyword>
<dbReference type="AlphaFoldDB" id="A0AAV2RTI5"/>
<comment type="subcellular location">
    <subcellularLocation>
        <location evidence="1">Nucleus</location>
    </subcellularLocation>
</comment>
<feature type="compositionally biased region" description="Polar residues" evidence="8">
    <location>
        <begin position="220"/>
        <end position="238"/>
    </location>
</feature>
<evidence type="ECO:0000256" key="8">
    <source>
        <dbReference type="SAM" id="MobiDB-lite"/>
    </source>
</evidence>
<dbReference type="InterPro" id="IPR036236">
    <property type="entry name" value="Znf_C2H2_sf"/>
</dbReference>
<evidence type="ECO:0000256" key="4">
    <source>
        <dbReference type="ARBA" id="ARBA00022771"/>
    </source>
</evidence>
<evidence type="ECO:0000256" key="5">
    <source>
        <dbReference type="ARBA" id="ARBA00022833"/>
    </source>
</evidence>
<feature type="domain" description="C2H2-type" evidence="9">
    <location>
        <begin position="737"/>
        <end position="768"/>
    </location>
</feature>
<dbReference type="PROSITE" id="PS00028">
    <property type="entry name" value="ZINC_FINGER_C2H2_1"/>
    <property type="match status" value="4"/>
</dbReference>
<evidence type="ECO:0000313" key="11">
    <source>
        <dbReference type="Proteomes" id="UP001497623"/>
    </source>
</evidence>
<proteinExistence type="predicted"/>